<keyword evidence="6" id="KW-0175">Coiled coil</keyword>
<evidence type="ECO:0000256" key="5">
    <source>
        <dbReference type="RuleBase" id="RU366054"/>
    </source>
</evidence>
<evidence type="ECO:0000256" key="2">
    <source>
        <dbReference type="ARBA" id="ARBA00007161"/>
    </source>
</evidence>
<dbReference type="CDD" id="cd03399">
    <property type="entry name" value="SPFH_flotillin"/>
    <property type="match status" value="1"/>
</dbReference>
<reference evidence="8" key="1">
    <citation type="submission" date="2022-11" db="EMBL/GenBank/DDBJ databases">
        <title>Chromosomal genome sequence assembly and mating type (MAT) locus characterization of the leprose asexual lichenized fungus Lepraria neglecta (Nyl.) Erichsen.</title>
        <authorList>
            <person name="Allen J.L."/>
            <person name="Pfeffer B."/>
        </authorList>
    </citation>
    <scope>NUCLEOTIDE SEQUENCE</scope>
    <source>
        <strain evidence="8">Allen 5258</strain>
    </source>
</reference>
<gene>
    <name evidence="8" type="ORF">OEA41_002154</name>
</gene>
<protein>
    <recommendedName>
        <fullName evidence="7">Band 7 domain-containing protein</fullName>
    </recommendedName>
</protein>
<dbReference type="Proteomes" id="UP001276659">
    <property type="component" value="Unassembled WGS sequence"/>
</dbReference>
<dbReference type="InterPro" id="IPR001107">
    <property type="entry name" value="Band_7"/>
</dbReference>
<dbReference type="EMBL" id="JASNWA010000006">
    <property type="protein sequence ID" value="KAK3174908.1"/>
    <property type="molecule type" value="Genomic_DNA"/>
</dbReference>
<feature type="coiled-coil region" evidence="6">
    <location>
        <begin position="256"/>
        <end position="285"/>
    </location>
</feature>
<evidence type="ECO:0000256" key="1">
    <source>
        <dbReference type="ARBA" id="ARBA00004236"/>
    </source>
</evidence>
<comment type="subcellular location">
    <subcellularLocation>
        <location evidence="1">Cell membrane</location>
    </subcellularLocation>
</comment>
<feature type="domain" description="Band 7" evidence="7">
    <location>
        <begin position="25"/>
        <end position="192"/>
    </location>
</feature>
<evidence type="ECO:0000313" key="9">
    <source>
        <dbReference type="Proteomes" id="UP001276659"/>
    </source>
</evidence>
<keyword evidence="4" id="KW-0472">Membrane</keyword>
<accession>A0AAD9ZC05</accession>
<proteinExistence type="inferred from homology"/>
<evidence type="ECO:0000259" key="7">
    <source>
        <dbReference type="Pfam" id="PF01145"/>
    </source>
</evidence>
<comment type="similarity">
    <text evidence="2 5">Belongs to the band 7/mec-2 family. Flotillin subfamily.</text>
</comment>
<dbReference type="InterPro" id="IPR027705">
    <property type="entry name" value="Flotillin_fam"/>
</dbReference>
<comment type="caution">
    <text evidence="8">The sequence shown here is derived from an EMBL/GenBank/DDBJ whole genome shotgun (WGS) entry which is preliminary data.</text>
</comment>
<keyword evidence="3" id="KW-1003">Cell membrane</keyword>
<dbReference type="SUPFAM" id="SSF117892">
    <property type="entry name" value="Band 7/SPFH domain"/>
    <property type="match status" value="1"/>
</dbReference>
<sequence length="499" mass="55155">MGYHVSDANSYLVITGGGIEDLKIVRKAYVYPWQKYSTISISPFDFEITLQAMTIEKLQFSLPAVFTIGPEDEHDKLIKYAKILTGRPDERDTKRQAATGRNHVQDIVKGIIEGETRVIVSGMTMEEIFKERQLFKNKVIENVQAELDQFGLRIYNANVKELQDTAGSEYFKFLSRKAHEGASNQAKVDVANACMMGEIGEAEKRGKTKQEISKIDAETAVLETKRKSEKATADAELTTTQTKLNMGINLAKINATRQAEAKDAELQREVELKRAEKELERMRATDLVQATIKKESAQQAAEAKLYAETKGADGMRYKTQQDAEAKLFTDTKNAEGVLYRQRQDAEASYPDYRVAKEAEASLYAEKKKAEAVTAKAEAAFFAKKKEAEAMTEMAKAYGHMSDVLGGPQGLLQYMMLQDNTYEKLAKANAAAINGLQPKITVWNTGEGAGSSNDGTGAIRNIMQSLPPLLSTINEQTGIAPPSWLAQMGSNQSQALSKGK</sequence>
<dbReference type="PANTHER" id="PTHR13806:SF31">
    <property type="entry name" value="FLOTILLIN-LIKE PROTEIN 1-RELATED"/>
    <property type="match status" value="1"/>
</dbReference>
<dbReference type="PANTHER" id="PTHR13806">
    <property type="entry name" value="FLOTILLIN-RELATED"/>
    <property type="match status" value="1"/>
</dbReference>
<dbReference type="InterPro" id="IPR036013">
    <property type="entry name" value="Band_7/SPFH_dom_sf"/>
</dbReference>
<evidence type="ECO:0000313" key="8">
    <source>
        <dbReference type="EMBL" id="KAK3174908.1"/>
    </source>
</evidence>
<keyword evidence="9" id="KW-1185">Reference proteome</keyword>
<evidence type="ECO:0000256" key="6">
    <source>
        <dbReference type="SAM" id="Coils"/>
    </source>
</evidence>
<evidence type="ECO:0000256" key="3">
    <source>
        <dbReference type="ARBA" id="ARBA00022475"/>
    </source>
</evidence>
<evidence type="ECO:0000256" key="4">
    <source>
        <dbReference type="ARBA" id="ARBA00023136"/>
    </source>
</evidence>
<name>A0AAD9ZC05_9LECA</name>
<dbReference type="AlphaFoldDB" id="A0AAD9ZC05"/>
<dbReference type="Gene3D" id="3.30.479.30">
    <property type="entry name" value="Band 7 domain"/>
    <property type="match status" value="1"/>
</dbReference>
<organism evidence="8 9">
    <name type="scientific">Lepraria neglecta</name>
    <dbReference type="NCBI Taxonomy" id="209136"/>
    <lineage>
        <taxon>Eukaryota</taxon>
        <taxon>Fungi</taxon>
        <taxon>Dikarya</taxon>
        <taxon>Ascomycota</taxon>
        <taxon>Pezizomycotina</taxon>
        <taxon>Lecanoromycetes</taxon>
        <taxon>OSLEUM clade</taxon>
        <taxon>Lecanoromycetidae</taxon>
        <taxon>Lecanorales</taxon>
        <taxon>Lecanorineae</taxon>
        <taxon>Stereocaulaceae</taxon>
        <taxon>Lepraria</taxon>
    </lineage>
</organism>
<dbReference type="GO" id="GO:0005886">
    <property type="term" value="C:plasma membrane"/>
    <property type="evidence" value="ECO:0007669"/>
    <property type="project" value="UniProtKB-SubCell"/>
</dbReference>
<dbReference type="Pfam" id="PF01145">
    <property type="entry name" value="Band_7"/>
    <property type="match status" value="1"/>
</dbReference>